<evidence type="ECO:0000256" key="3">
    <source>
        <dbReference type="ARBA" id="ARBA00022722"/>
    </source>
</evidence>
<dbReference type="RefSeq" id="WP_010041257.1">
    <property type="nucleotide sequence ID" value="NZ_CP025958.1"/>
</dbReference>
<dbReference type="Pfam" id="PF01850">
    <property type="entry name" value="PIN"/>
    <property type="match status" value="1"/>
</dbReference>
<name>A0A2Z3GRU8_9BACT</name>
<evidence type="ECO:0000313" key="9">
    <source>
        <dbReference type="EMBL" id="AWM36048.1"/>
    </source>
</evidence>
<proteinExistence type="inferred from homology"/>
<dbReference type="AlphaFoldDB" id="A0A2Z3GRU8"/>
<dbReference type="GO" id="GO:0016787">
    <property type="term" value="F:hydrolase activity"/>
    <property type="evidence" value="ECO:0007669"/>
    <property type="project" value="UniProtKB-KW"/>
</dbReference>
<keyword evidence="10" id="KW-1185">Reference proteome</keyword>
<dbReference type="GO" id="GO:0004518">
    <property type="term" value="F:nuclease activity"/>
    <property type="evidence" value="ECO:0007669"/>
    <property type="project" value="UniProtKB-KW"/>
</dbReference>
<dbReference type="Gene3D" id="3.40.50.1010">
    <property type="entry name" value="5'-nuclease"/>
    <property type="match status" value="1"/>
</dbReference>
<feature type="domain" description="PIN" evidence="8">
    <location>
        <begin position="4"/>
        <end position="131"/>
    </location>
</feature>
<keyword evidence="2" id="KW-1277">Toxin-antitoxin system</keyword>
<keyword evidence="6" id="KW-0460">Magnesium</keyword>
<keyword evidence="4" id="KW-0479">Metal-binding</keyword>
<dbReference type="KEGG" id="gog:C1280_02840"/>
<dbReference type="SUPFAM" id="SSF88723">
    <property type="entry name" value="PIN domain-like"/>
    <property type="match status" value="1"/>
</dbReference>
<dbReference type="OrthoDB" id="287714at2"/>
<sequence length="139" mass="15034">MALYLLDTTTLTLLQRRHTRVTAAVVAHATDTLGVTTVNVEEVVGGWFALLRRAKTTTQEGQAAQALADAMGLLARFAVLPTTEAALDRFDRLVKLKLNVGKMDLKMAAVALEVGATVVTNNARDFARVPGLSWEDWAV</sequence>
<evidence type="ECO:0000256" key="6">
    <source>
        <dbReference type="ARBA" id="ARBA00022842"/>
    </source>
</evidence>
<dbReference type="CDD" id="cd09881">
    <property type="entry name" value="PIN_VapC4-5_FitB-like"/>
    <property type="match status" value="1"/>
</dbReference>
<dbReference type="EMBL" id="CP025958">
    <property type="protein sequence ID" value="AWM36048.1"/>
    <property type="molecule type" value="Genomic_DNA"/>
</dbReference>
<protein>
    <submittedName>
        <fullName evidence="9">PIN domain-containing protein</fullName>
    </submittedName>
</protein>
<evidence type="ECO:0000259" key="8">
    <source>
        <dbReference type="Pfam" id="PF01850"/>
    </source>
</evidence>
<dbReference type="InterPro" id="IPR029060">
    <property type="entry name" value="PIN-like_dom_sf"/>
</dbReference>
<comment type="similarity">
    <text evidence="7">Belongs to the PINc/VapC protein family.</text>
</comment>
<evidence type="ECO:0000256" key="1">
    <source>
        <dbReference type="ARBA" id="ARBA00001946"/>
    </source>
</evidence>
<evidence type="ECO:0000256" key="7">
    <source>
        <dbReference type="ARBA" id="ARBA00038093"/>
    </source>
</evidence>
<keyword evidence="5" id="KW-0378">Hydrolase</keyword>
<dbReference type="InterPro" id="IPR050556">
    <property type="entry name" value="Type_II_TA_system_RNase"/>
</dbReference>
<accession>A0A2Z3GRU8</accession>
<evidence type="ECO:0000256" key="5">
    <source>
        <dbReference type="ARBA" id="ARBA00022801"/>
    </source>
</evidence>
<comment type="cofactor">
    <cofactor evidence="1">
        <name>Mg(2+)</name>
        <dbReference type="ChEBI" id="CHEBI:18420"/>
    </cofactor>
</comment>
<dbReference type="PANTHER" id="PTHR33653">
    <property type="entry name" value="RIBONUCLEASE VAPC2"/>
    <property type="match status" value="1"/>
</dbReference>
<evidence type="ECO:0000256" key="2">
    <source>
        <dbReference type="ARBA" id="ARBA00022649"/>
    </source>
</evidence>
<evidence type="ECO:0000256" key="4">
    <source>
        <dbReference type="ARBA" id="ARBA00022723"/>
    </source>
</evidence>
<dbReference type="InterPro" id="IPR002716">
    <property type="entry name" value="PIN_dom"/>
</dbReference>
<keyword evidence="3" id="KW-0540">Nuclease</keyword>
<reference evidence="9 10" key="1">
    <citation type="submission" date="2018-01" db="EMBL/GenBank/DDBJ databases">
        <title>G. obscuriglobus.</title>
        <authorList>
            <person name="Franke J."/>
            <person name="Blomberg W."/>
            <person name="Selmecki A."/>
        </authorList>
    </citation>
    <scope>NUCLEOTIDE SEQUENCE [LARGE SCALE GENOMIC DNA]</scope>
    <source>
        <strain evidence="9 10">DSM 5831</strain>
    </source>
</reference>
<dbReference type="PANTHER" id="PTHR33653:SF1">
    <property type="entry name" value="RIBONUCLEASE VAPC2"/>
    <property type="match status" value="1"/>
</dbReference>
<evidence type="ECO:0000313" key="10">
    <source>
        <dbReference type="Proteomes" id="UP000245802"/>
    </source>
</evidence>
<dbReference type="Proteomes" id="UP000245802">
    <property type="component" value="Chromosome"/>
</dbReference>
<gene>
    <name evidence="9" type="ORF">C1280_02840</name>
</gene>
<organism evidence="9 10">
    <name type="scientific">Gemmata obscuriglobus</name>
    <dbReference type="NCBI Taxonomy" id="114"/>
    <lineage>
        <taxon>Bacteria</taxon>
        <taxon>Pseudomonadati</taxon>
        <taxon>Planctomycetota</taxon>
        <taxon>Planctomycetia</taxon>
        <taxon>Gemmatales</taxon>
        <taxon>Gemmataceae</taxon>
        <taxon>Gemmata</taxon>
    </lineage>
</organism>
<dbReference type="GO" id="GO:0046872">
    <property type="term" value="F:metal ion binding"/>
    <property type="evidence" value="ECO:0007669"/>
    <property type="project" value="UniProtKB-KW"/>
</dbReference>